<dbReference type="EMBL" id="SRYG01000006">
    <property type="protein sequence ID" value="TGY66486.1"/>
    <property type="molecule type" value="Genomic_DNA"/>
</dbReference>
<proteinExistence type="predicted"/>
<dbReference type="Proteomes" id="UP000308836">
    <property type="component" value="Unassembled WGS sequence"/>
</dbReference>
<comment type="caution">
    <text evidence="1">The sequence shown here is derived from an EMBL/GenBank/DDBJ whole genome shotgun (WGS) entry which is preliminary data.</text>
</comment>
<evidence type="ECO:0000313" key="2">
    <source>
        <dbReference type="Proteomes" id="UP000308836"/>
    </source>
</evidence>
<organism evidence="1 2">
    <name type="scientific">Dubosiella muris</name>
    <dbReference type="NCBI Taxonomy" id="3038133"/>
    <lineage>
        <taxon>Bacteria</taxon>
        <taxon>Bacillati</taxon>
        <taxon>Bacillota</taxon>
        <taxon>Erysipelotrichia</taxon>
        <taxon>Erysipelotrichales</taxon>
        <taxon>Erysipelotrichaceae</taxon>
        <taxon>Dubosiella</taxon>
    </lineage>
</organism>
<protein>
    <submittedName>
        <fullName evidence="1">Flippase</fullName>
    </submittedName>
</protein>
<evidence type="ECO:0000313" key="1">
    <source>
        <dbReference type="EMBL" id="TGY66486.1"/>
    </source>
</evidence>
<keyword evidence="2" id="KW-1185">Reference proteome</keyword>
<reference evidence="1" key="1">
    <citation type="submission" date="2019-04" db="EMBL/GenBank/DDBJ databases">
        <title>Microbes associate with the intestines of laboratory mice.</title>
        <authorList>
            <person name="Navarre W."/>
            <person name="Wong E."/>
            <person name="Huang K."/>
            <person name="Tropini C."/>
            <person name="Ng K."/>
            <person name="Yu B."/>
        </authorList>
    </citation>
    <scope>NUCLEOTIDE SEQUENCE</scope>
    <source>
        <strain evidence="1">NM09_H32</strain>
    </source>
</reference>
<accession>A0AC61R9N9</accession>
<name>A0AC61R9N9_9FIRM</name>
<sequence>MKVHSIKLNFIMNFLLTASSILFPLITFPYVSRVLGPTGTGNVTMGTSVVSYFTMVAMLGVPTYGVRVCARVRDDRIELSRTVQELMIMNIGMMVLAYIAFFITILCVPSFSVMKTLYFVSALAIVLNVIGVNWLYQALEQYSYITMMSLLFKVVALILMFTFVHQANDYIAYALITVIGGFGSSIFNFIRLRKLVDLRPVGNYDFKRHIRPMFTFFAMTVATTVYTNLDVVMLGLMRSNYDVGLYNAAVKIKTIMVSLVTSLGTVLLPRISYYFEQNKIQEFHALVSKAFSFVLLLAIPCCVYLMVFAKDTILLLSGESFLEAIPAVMVITPTILLIGLSNITGIQVLVPTGRESLVLRSVVYGAIVDFVLNMCLIPVFGAAGAAFGTLMAECVVFIVQLFYLRDMVKEIVQHLEWRSLICSFAPALLVLVGVWCSPIQGVFWRLLVAGIAFFGVYGIGLIFNKEEIVMSVIGKYLPKRGG</sequence>
<gene>
    <name evidence="1" type="ORF">E5336_04110</name>
</gene>